<protein>
    <submittedName>
        <fullName evidence="2">Uncharacterized protein</fullName>
    </submittedName>
</protein>
<evidence type="ECO:0000256" key="1">
    <source>
        <dbReference type="SAM" id="MobiDB-lite"/>
    </source>
</evidence>
<organism evidence="2 3">
    <name type="scientific">Mesorhizobium onobrychidis</name>
    <dbReference type="NCBI Taxonomy" id="2775404"/>
    <lineage>
        <taxon>Bacteria</taxon>
        <taxon>Pseudomonadati</taxon>
        <taxon>Pseudomonadota</taxon>
        <taxon>Alphaproteobacteria</taxon>
        <taxon>Hyphomicrobiales</taxon>
        <taxon>Phyllobacteriaceae</taxon>
        <taxon>Mesorhizobium</taxon>
    </lineage>
</organism>
<evidence type="ECO:0000313" key="2">
    <source>
        <dbReference type="EMBL" id="UVC13088.1"/>
    </source>
</evidence>
<evidence type="ECO:0000313" key="3">
    <source>
        <dbReference type="Proteomes" id="UP001058098"/>
    </source>
</evidence>
<keyword evidence="3" id="KW-1185">Reference proteome</keyword>
<feature type="region of interest" description="Disordered" evidence="1">
    <location>
        <begin position="82"/>
        <end position="102"/>
    </location>
</feature>
<dbReference type="Proteomes" id="UP001058098">
    <property type="component" value="Chromosome"/>
</dbReference>
<reference evidence="2" key="1">
    <citation type="submission" date="2020-09" db="EMBL/GenBank/DDBJ databases">
        <title>Rhizobia associated with sainfoin plants.</title>
        <authorList>
            <person name="Asharfi S."/>
            <person name="Kuzmanovic N."/>
            <person name="Bunk B."/>
            <person name="Sproeer C."/>
            <person name="Becker M."/>
            <person name="Thuenen T."/>
        </authorList>
    </citation>
    <scope>NUCLEOTIDE SEQUENCE</scope>
    <source>
        <strain evidence="2">OM4</strain>
    </source>
</reference>
<gene>
    <name evidence="2" type="ORF">IHQ72_20285</name>
</gene>
<dbReference type="RefSeq" id="WP_258116821.1">
    <property type="nucleotide sequence ID" value="NZ_CP062229.1"/>
</dbReference>
<dbReference type="EMBL" id="CP062229">
    <property type="protein sequence ID" value="UVC13088.1"/>
    <property type="molecule type" value="Genomic_DNA"/>
</dbReference>
<name>A0ABY5QPZ4_9HYPH</name>
<proteinExistence type="predicted"/>
<sequence>MAASDQRVTWRTYRDKEIVPNNAIAAAAAKQSDEHRMLRPFFFPWPRATADAAPLKTDANFGFATQAITFFVIGYPTVDVSGSGSQTPQVTEADRLSMASPPKVACETPRAFAMCASDDTSRNGQKRRAEE</sequence>
<accession>A0ABY5QPZ4</accession>